<sequence>MPKMKTNKSVLKRFKFTKNGKGKLLAGQIGVRHGRTKLSRKKIRNKTKMVEVPKGMAKHIRKFLPYGGK</sequence>
<evidence type="ECO:0000313" key="8">
    <source>
        <dbReference type="Proteomes" id="UP000699691"/>
    </source>
</evidence>
<evidence type="ECO:0000256" key="5">
    <source>
        <dbReference type="HAMAP-Rule" id="MF_00514"/>
    </source>
</evidence>
<dbReference type="GO" id="GO:0006412">
    <property type="term" value="P:translation"/>
    <property type="evidence" value="ECO:0007669"/>
    <property type="project" value="UniProtKB-UniRule"/>
</dbReference>
<dbReference type="InterPro" id="IPR001706">
    <property type="entry name" value="Ribosomal_bL35"/>
</dbReference>
<evidence type="ECO:0000256" key="1">
    <source>
        <dbReference type="ARBA" id="ARBA00006598"/>
    </source>
</evidence>
<dbReference type="SUPFAM" id="SSF143034">
    <property type="entry name" value="L35p-like"/>
    <property type="match status" value="1"/>
</dbReference>
<dbReference type="HAMAP" id="MF_00514">
    <property type="entry name" value="Ribosomal_bL35"/>
    <property type="match status" value="1"/>
</dbReference>
<evidence type="ECO:0000313" key="7">
    <source>
        <dbReference type="EMBL" id="MCA9397618.1"/>
    </source>
</evidence>
<dbReference type="FunFam" id="4.10.410.60:FF:000001">
    <property type="entry name" value="50S ribosomal protein L35"/>
    <property type="match status" value="1"/>
</dbReference>
<keyword evidence="3 5" id="KW-0687">Ribonucleoprotein</keyword>
<comment type="similarity">
    <text evidence="1 5 6">Belongs to the bacterial ribosomal protein bL35 family.</text>
</comment>
<reference evidence="7" key="1">
    <citation type="submission" date="2020-04" db="EMBL/GenBank/DDBJ databases">
        <authorList>
            <person name="Zhang T."/>
        </authorList>
    </citation>
    <scope>NUCLEOTIDE SEQUENCE</scope>
    <source>
        <strain evidence="7">HKST-UBA02</strain>
    </source>
</reference>
<name>A0A955RX21_UNCKA</name>
<organism evidence="7 8">
    <name type="scientific">candidate division WWE3 bacterium</name>
    <dbReference type="NCBI Taxonomy" id="2053526"/>
    <lineage>
        <taxon>Bacteria</taxon>
        <taxon>Katanobacteria</taxon>
    </lineage>
</organism>
<reference evidence="7" key="2">
    <citation type="journal article" date="2021" name="Microbiome">
        <title>Successional dynamics and alternative stable states in a saline activated sludge microbial community over 9 years.</title>
        <authorList>
            <person name="Wang Y."/>
            <person name="Ye J."/>
            <person name="Ju F."/>
            <person name="Liu L."/>
            <person name="Boyd J.A."/>
            <person name="Deng Y."/>
            <person name="Parks D.H."/>
            <person name="Jiang X."/>
            <person name="Yin X."/>
            <person name="Woodcroft B.J."/>
            <person name="Tyson G.W."/>
            <person name="Hugenholtz P."/>
            <person name="Polz M.F."/>
            <person name="Zhang T."/>
        </authorList>
    </citation>
    <scope>NUCLEOTIDE SEQUENCE</scope>
    <source>
        <strain evidence="7">HKST-UBA02</strain>
    </source>
</reference>
<dbReference type="Gene3D" id="4.10.410.60">
    <property type="match status" value="1"/>
</dbReference>
<dbReference type="InterPro" id="IPR021137">
    <property type="entry name" value="Ribosomal_bL35-like"/>
</dbReference>
<dbReference type="GO" id="GO:0003735">
    <property type="term" value="F:structural constituent of ribosome"/>
    <property type="evidence" value="ECO:0007669"/>
    <property type="project" value="InterPro"/>
</dbReference>
<keyword evidence="2 5" id="KW-0689">Ribosomal protein</keyword>
<evidence type="ECO:0000256" key="4">
    <source>
        <dbReference type="ARBA" id="ARBA00071664"/>
    </source>
</evidence>
<protein>
    <recommendedName>
        <fullName evidence="4 5">Large ribosomal subunit protein bL35</fullName>
    </recommendedName>
</protein>
<evidence type="ECO:0000256" key="2">
    <source>
        <dbReference type="ARBA" id="ARBA00022980"/>
    </source>
</evidence>
<dbReference type="EMBL" id="JAGQKY010000081">
    <property type="protein sequence ID" value="MCA9397618.1"/>
    <property type="molecule type" value="Genomic_DNA"/>
</dbReference>
<gene>
    <name evidence="5 7" type="primary">rpmI</name>
    <name evidence="7" type="ORF">KC573_02215</name>
</gene>
<dbReference type="Proteomes" id="UP000699691">
    <property type="component" value="Unassembled WGS sequence"/>
</dbReference>
<dbReference type="Pfam" id="PF01632">
    <property type="entry name" value="Ribosomal_L35p"/>
    <property type="match status" value="1"/>
</dbReference>
<accession>A0A955RX21</accession>
<dbReference type="InterPro" id="IPR037229">
    <property type="entry name" value="Ribosomal_bL35_sf"/>
</dbReference>
<dbReference type="PRINTS" id="PR00064">
    <property type="entry name" value="RIBOSOMALL35"/>
</dbReference>
<evidence type="ECO:0000256" key="6">
    <source>
        <dbReference type="RuleBase" id="RU000568"/>
    </source>
</evidence>
<dbReference type="AlphaFoldDB" id="A0A955RX21"/>
<evidence type="ECO:0000256" key="3">
    <source>
        <dbReference type="ARBA" id="ARBA00023274"/>
    </source>
</evidence>
<proteinExistence type="inferred from homology"/>
<comment type="caution">
    <text evidence="7">The sequence shown here is derived from an EMBL/GenBank/DDBJ whole genome shotgun (WGS) entry which is preliminary data.</text>
</comment>
<dbReference type="GO" id="GO:1990904">
    <property type="term" value="C:ribonucleoprotein complex"/>
    <property type="evidence" value="ECO:0007669"/>
    <property type="project" value="UniProtKB-KW"/>
</dbReference>
<dbReference type="GO" id="GO:0005840">
    <property type="term" value="C:ribosome"/>
    <property type="evidence" value="ECO:0007669"/>
    <property type="project" value="UniProtKB-KW"/>
</dbReference>